<dbReference type="SUPFAM" id="SSF141000">
    <property type="entry name" value="Glu-tRNAGln amidotransferase C subunit"/>
    <property type="match status" value="1"/>
</dbReference>
<evidence type="ECO:0000256" key="3">
    <source>
        <dbReference type="ARBA" id="ARBA00024799"/>
    </source>
</evidence>
<evidence type="ECO:0000313" key="8">
    <source>
        <dbReference type="Proteomes" id="UP001198983"/>
    </source>
</evidence>
<reference evidence="7 8" key="1">
    <citation type="journal article" date="2023" name="Int. J. Syst. Evol. Microbiol.">
        <title>Terrisporobacter hibernicus sp. nov., isolated from bovine faeces in Northern Ireland.</title>
        <authorList>
            <person name="Mitchell M."/>
            <person name="Nguyen S.V."/>
            <person name="Connor M."/>
            <person name="Fairley D.J."/>
            <person name="Donoghue O."/>
            <person name="Marshall H."/>
            <person name="Koolman L."/>
            <person name="McMullan G."/>
            <person name="Schaffer K.E."/>
            <person name="McGrath J.W."/>
            <person name="Fanning S."/>
        </authorList>
    </citation>
    <scope>NUCLEOTIDE SEQUENCE [LARGE SCALE GENOMIC DNA]</scope>
    <source>
        <strain evidence="7 8">MCA3</strain>
    </source>
</reference>
<dbReference type="InterPro" id="IPR003837">
    <property type="entry name" value="GatC"/>
</dbReference>
<dbReference type="Pfam" id="PF02686">
    <property type="entry name" value="GatC"/>
    <property type="match status" value="1"/>
</dbReference>
<comment type="function">
    <text evidence="3 6">Allows the formation of correctly charged Asn-tRNA(Asn) or Gln-tRNA(Gln) through the transamidation of misacylated Asp-tRNA(Asn) or Glu-tRNA(Gln) in organisms which lack either or both of asparaginyl-tRNA or glutaminyl-tRNA synthetases. The reaction takes place in the presence of glutamine and ATP through an activated phospho-Asp-tRNA(Asn) or phospho-Glu-tRNA(Gln).</text>
</comment>
<comment type="catalytic activity">
    <reaction evidence="5 6">
        <text>L-glutamyl-tRNA(Gln) + L-glutamine + ATP + H2O = L-glutaminyl-tRNA(Gln) + L-glutamate + ADP + phosphate + H(+)</text>
        <dbReference type="Rhea" id="RHEA:17521"/>
        <dbReference type="Rhea" id="RHEA-COMP:9681"/>
        <dbReference type="Rhea" id="RHEA-COMP:9684"/>
        <dbReference type="ChEBI" id="CHEBI:15377"/>
        <dbReference type="ChEBI" id="CHEBI:15378"/>
        <dbReference type="ChEBI" id="CHEBI:29985"/>
        <dbReference type="ChEBI" id="CHEBI:30616"/>
        <dbReference type="ChEBI" id="CHEBI:43474"/>
        <dbReference type="ChEBI" id="CHEBI:58359"/>
        <dbReference type="ChEBI" id="CHEBI:78520"/>
        <dbReference type="ChEBI" id="CHEBI:78521"/>
        <dbReference type="ChEBI" id="CHEBI:456216"/>
    </reaction>
</comment>
<dbReference type="HAMAP" id="MF_00122">
    <property type="entry name" value="GatC"/>
    <property type="match status" value="1"/>
</dbReference>
<protein>
    <recommendedName>
        <fullName evidence="6">Aspartyl/glutamyl-tRNA(Asn/Gln) amidotransferase subunit C</fullName>
        <shortName evidence="6">Asp/Glu-ADT subunit C</shortName>
        <ecNumber evidence="6">6.3.5.-</ecNumber>
    </recommendedName>
</protein>
<dbReference type="GO" id="GO:0050567">
    <property type="term" value="F:glutaminyl-tRNA synthase (glutamine-hydrolyzing) activity"/>
    <property type="evidence" value="ECO:0007669"/>
    <property type="project" value="UniProtKB-UniRule"/>
</dbReference>
<evidence type="ECO:0000256" key="4">
    <source>
        <dbReference type="ARBA" id="ARBA00047380"/>
    </source>
</evidence>
<dbReference type="GO" id="GO:0006412">
    <property type="term" value="P:translation"/>
    <property type="evidence" value="ECO:0007669"/>
    <property type="project" value="UniProtKB-UniRule"/>
</dbReference>
<comment type="similarity">
    <text evidence="1 6">Belongs to the GatC family.</text>
</comment>
<comment type="subunit">
    <text evidence="2 6">Heterotrimer of A, B and C subunits.</text>
</comment>
<evidence type="ECO:0000256" key="6">
    <source>
        <dbReference type="HAMAP-Rule" id="MF_00122"/>
    </source>
</evidence>
<keyword evidence="8" id="KW-1185">Reference proteome</keyword>
<dbReference type="InterPro" id="IPR036113">
    <property type="entry name" value="Asp/Glu-ADT_sf_sub_c"/>
</dbReference>
<accession>A0AAX2ZFG3</accession>
<organism evidence="7 8">
    <name type="scientific">Terrisporobacter hibernicus</name>
    <dbReference type="NCBI Taxonomy" id="2813371"/>
    <lineage>
        <taxon>Bacteria</taxon>
        <taxon>Bacillati</taxon>
        <taxon>Bacillota</taxon>
        <taxon>Clostridia</taxon>
        <taxon>Peptostreptococcales</taxon>
        <taxon>Peptostreptococcaceae</taxon>
        <taxon>Terrisporobacter</taxon>
    </lineage>
</organism>
<dbReference type="GO" id="GO:0006450">
    <property type="term" value="P:regulation of translational fidelity"/>
    <property type="evidence" value="ECO:0007669"/>
    <property type="project" value="InterPro"/>
</dbReference>
<name>A0AAX2ZFG3_9FIRM</name>
<dbReference type="EMBL" id="CP081135">
    <property type="protein sequence ID" value="UEL48054.1"/>
    <property type="molecule type" value="Genomic_DNA"/>
</dbReference>
<comment type="catalytic activity">
    <reaction evidence="4 6">
        <text>L-aspartyl-tRNA(Asn) + L-glutamine + ATP + H2O = L-asparaginyl-tRNA(Asn) + L-glutamate + ADP + phosphate + 2 H(+)</text>
        <dbReference type="Rhea" id="RHEA:14513"/>
        <dbReference type="Rhea" id="RHEA-COMP:9674"/>
        <dbReference type="Rhea" id="RHEA-COMP:9677"/>
        <dbReference type="ChEBI" id="CHEBI:15377"/>
        <dbReference type="ChEBI" id="CHEBI:15378"/>
        <dbReference type="ChEBI" id="CHEBI:29985"/>
        <dbReference type="ChEBI" id="CHEBI:30616"/>
        <dbReference type="ChEBI" id="CHEBI:43474"/>
        <dbReference type="ChEBI" id="CHEBI:58359"/>
        <dbReference type="ChEBI" id="CHEBI:78515"/>
        <dbReference type="ChEBI" id="CHEBI:78516"/>
        <dbReference type="ChEBI" id="CHEBI:456216"/>
    </reaction>
</comment>
<sequence length="91" mass="10693">MAITKEDVRYIAKLAKLQFSEEEAEVFAVEFENILEQFKTLDKLDLEDVEIERPKVAVVRKDICKKCEIDDLYINSKKMRETSIEVPKIIE</sequence>
<evidence type="ECO:0000256" key="5">
    <source>
        <dbReference type="ARBA" id="ARBA00047913"/>
    </source>
</evidence>
<dbReference type="RefSeq" id="WP_074917641.1">
    <property type="nucleotide sequence ID" value="NZ_CP081135.1"/>
</dbReference>
<dbReference type="EC" id="6.3.5.-" evidence="6"/>
<dbReference type="NCBIfam" id="TIGR00135">
    <property type="entry name" value="gatC"/>
    <property type="match status" value="1"/>
</dbReference>
<keyword evidence="6" id="KW-0547">Nucleotide-binding</keyword>
<keyword evidence="6" id="KW-0436">Ligase</keyword>
<evidence type="ECO:0000313" key="7">
    <source>
        <dbReference type="EMBL" id="UEL48054.1"/>
    </source>
</evidence>
<dbReference type="Proteomes" id="UP001198983">
    <property type="component" value="Chromosome"/>
</dbReference>
<keyword evidence="6" id="KW-0648">Protein biosynthesis</keyword>
<evidence type="ECO:0000256" key="2">
    <source>
        <dbReference type="ARBA" id="ARBA00011123"/>
    </source>
</evidence>
<proteinExistence type="inferred from homology"/>
<gene>
    <name evidence="6 7" type="primary">gatC</name>
    <name evidence="7" type="ORF">JW646_00970</name>
</gene>
<dbReference type="KEGG" id="tem:JW646_00970"/>
<dbReference type="Gene3D" id="1.10.20.60">
    <property type="entry name" value="Glu-tRNAGln amidotransferase C subunit, N-terminal domain"/>
    <property type="match status" value="1"/>
</dbReference>
<evidence type="ECO:0000256" key="1">
    <source>
        <dbReference type="ARBA" id="ARBA00010757"/>
    </source>
</evidence>
<keyword evidence="6" id="KW-0067">ATP-binding</keyword>
<dbReference type="GO" id="GO:0005524">
    <property type="term" value="F:ATP binding"/>
    <property type="evidence" value="ECO:0007669"/>
    <property type="project" value="UniProtKB-KW"/>
</dbReference>
<dbReference type="AlphaFoldDB" id="A0AAX2ZFG3"/>